<keyword evidence="3 11" id="KW-0479">Metal-binding</keyword>
<dbReference type="Gene3D" id="1.10.510.10">
    <property type="entry name" value="Transferase(Phosphotransferase) domain 1"/>
    <property type="match status" value="1"/>
</dbReference>
<dbReference type="SMART" id="SM00220">
    <property type="entry name" value="S_TKc"/>
    <property type="match status" value="1"/>
</dbReference>
<dbReference type="GO" id="GO:0005634">
    <property type="term" value="C:nucleus"/>
    <property type="evidence" value="ECO:0007669"/>
    <property type="project" value="UniProtKB-SubCell"/>
</dbReference>
<sequence>PETPPHTRKLRALTLFDTPRTPKTLMSKLKSRINDKSKLMDDSEDCYSPITRRAHVLGSNVRASLMRASPLVNINPFTPDNRSVSSKRLRTQKASDSVLLQDSGLDDEEDEARPAKRIHLRENNISRYAQEFHEVGKIGDGEFGAVYKCVNRLDGCTYAIKRSKQPLAGSIDEANAIREVCAHAVLGKHRHVVRYYSAWAENDHMVIQNEYCNVGGSLADVLSENQKAGIVMSEKEAQNVLVQIAKGLKYIHSQNLVHLDIKPGNIFICKERRSFGSPRHSNDENEFHAQPENEESIYKIGDLGHVTCVEDPQVEEGDCRYLANEVLQENFSHLPKADVFALGLTIYELAGGGILPKNGPEWHKLRTGNLPPLSGCSSEFNRLLQSMIDPSTSRRPSAAGLLQHPILSTYSSKSKHQLQKELNEQKFQIEILTRELENARKAPQEQPPVFHRESFCVRRGGMLGATRKLQSSLKGGKTTRLIGKKCNRSMSLNMF</sequence>
<reference evidence="21" key="1">
    <citation type="journal article" date="2002" name="Science">
        <title>The draft genome of Ciona intestinalis: insights into chordate and vertebrate origins.</title>
        <authorList>
            <person name="Dehal P."/>
            <person name="Satou Y."/>
            <person name="Campbell R.K."/>
            <person name="Chapman J."/>
            <person name="Degnan B."/>
            <person name="De Tomaso A."/>
            <person name="Davidson B."/>
            <person name="Di Gregorio A."/>
            <person name="Gelpke M."/>
            <person name="Goodstein D.M."/>
            <person name="Harafuji N."/>
            <person name="Hastings K.E."/>
            <person name="Ho I."/>
            <person name="Hotta K."/>
            <person name="Huang W."/>
            <person name="Kawashima T."/>
            <person name="Lemaire P."/>
            <person name="Martinez D."/>
            <person name="Meinertzhagen I.A."/>
            <person name="Necula S."/>
            <person name="Nonaka M."/>
            <person name="Putnam N."/>
            <person name="Rash S."/>
            <person name="Saiga H."/>
            <person name="Satake M."/>
            <person name="Terry A."/>
            <person name="Yamada L."/>
            <person name="Wang H.G."/>
            <person name="Awazu S."/>
            <person name="Azumi K."/>
            <person name="Boore J."/>
            <person name="Branno M."/>
            <person name="Chin-Bow S."/>
            <person name="DeSantis R."/>
            <person name="Doyle S."/>
            <person name="Francino P."/>
            <person name="Keys D.N."/>
            <person name="Haga S."/>
            <person name="Hayashi H."/>
            <person name="Hino K."/>
            <person name="Imai K.S."/>
            <person name="Inaba K."/>
            <person name="Kano S."/>
            <person name="Kobayashi K."/>
            <person name="Kobayashi M."/>
            <person name="Lee B.I."/>
            <person name="Makabe K.W."/>
            <person name="Manohar C."/>
            <person name="Matassi G."/>
            <person name="Medina M."/>
            <person name="Mochizuki Y."/>
            <person name="Mount S."/>
            <person name="Morishita T."/>
            <person name="Miura S."/>
            <person name="Nakayama A."/>
            <person name="Nishizaka S."/>
            <person name="Nomoto H."/>
            <person name="Ohta F."/>
            <person name="Oishi K."/>
            <person name="Rigoutsos I."/>
            <person name="Sano M."/>
            <person name="Sasaki A."/>
            <person name="Sasakura Y."/>
            <person name="Shoguchi E."/>
            <person name="Shin-i T."/>
            <person name="Spagnuolo A."/>
            <person name="Stainier D."/>
            <person name="Suzuki M.M."/>
            <person name="Tassy O."/>
            <person name="Takatori N."/>
            <person name="Tokuoka M."/>
            <person name="Yagi K."/>
            <person name="Yoshizaki F."/>
            <person name="Wada S."/>
            <person name="Zhang C."/>
            <person name="Hyatt P.D."/>
            <person name="Larimer F."/>
            <person name="Detter C."/>
            <person name="Doggett N."/>
            <person name="Glavina T."/>
            <person name="Hawkins T."/>
            <person name="Richardson P."/>
            <person name="Lucas S."/>
            <person name="Kohara Y."/>
            <person name="Levine M."/>
            <person name="Satoh N."/>
            <person name="Rokhsar D.S."/>
        </authorList>
    </citation>
    <scope>NUCLEOTIDE SEQUENCE [LARGE SCALE GENOMIC DNA]</scope>
</reference>
<evidence type="ECO:0000256" key="14">
    <source>
        <dbReference type="PIRSR" id="PIRSR037281-3"/>
    </source>
</evidence>
<dbReference type="AlphaFoldDB" id="F6V873"/>
<keyword evidence="8 11" id="KW-0829">Tyrosine-protein kinase</keyword>
<feature type="active site" description="Proton acceptor" evidence="12">
    <location>
        <position position="260"/>
    </location>
</feature>
<keyword evidence="4 11" id="KW-0547">Nucleotide-binding</keyword>
<dbReference type="FunFam" id="3.30.200.20:FF:000115">
    <property type="entry name" value="Wee1-like kinase 2"/>
    <property type="match status" value="1"/>
</dbReference>
<evidence type="ECO:0000313" key="21">
    <source>
        <dbReference type="Proteomes" id="UP000008144"/>
    </source>
</evidence>
<dbReference type="Ensembl" id="ENSCINT00000008531.3">
    <property type="protein sequence ID" value="ENSCINP00000008531.3"/>
    <property type="gene ID" value="ENSCING00000004131.3"/>
</dbReference>
<evidence type="ECO:0000256" key="16">
    <source>
        <dbReference type="RuleBase" id="RU000304"/>
    </source>
</evidence>
<dbReference type="InterPro" id="IPR011009">
    <property type="entry name" value="Kinase-like_dom_sf"/>
</dbReference>
<evidence type="ECO:0000256" key="5">
    <source>
        <dbReference type="ARBA" id="ARBA00022777"/>
    </source>
</evidence>
<comment type="similarity">
    <text evidence="10">Belongs to the protein kinase superfamily. Ser/Thr protein kinase family. GCN2 subfamily.</text>
</comment>
<dbReference type="Pfam" id="PF00069">
    <property type="entry name" value="Pkinase"/>
    <property type="match status" value="1"/>
</dbReference>
<dbReference type="InterPro" id="IPR017164">
    <property type="entry name" value="Wee1-like_protein_kinase"/>
</dbReference>
<comment type="cofactor">
    <cofactor evidence="14">
        <name>Mg(2+)</name>
        <dbReference type="ChEBI" id="CHEBI:18420"/>
    </cofactor>
    <text evidence="14">Binds 2 magnesium ions per subunit.</text>
</comment>
<dbReference type="SUPFAM" id="SSF56112">
    <property type="entry name" value="Protein kinase-like (PK-like)"/>
    <property type="match status" value="1"/>
</dbReference>
<comment type="similarity">
    <text evidence="11">Belongs to the protein kinase superfamily. Ser/Thr protein kinase family. WEE1 subfamily.</text>
</comment>
<comment type="subcellular location">
    <subcellularLocation>
        <location evidence="1 11">Nucleus</location>
    </subcellularLocation>
</comment>
<evidence type="ECO:0000256" key="4">
    <source>
        <dbReference type="ARBA" id="ARBA00022741"/>
    </source>
</evidence>
<feature type="binding site" evidence="14">
    <location>
        <position position="265"/>
    </location>
    <ligand>
        <name>Mg(2+)</name>
        <dbReference type="ChEBI" id="CHEBI:18420"/>
        <label>1</label>
    </ligand>
</feature>
<dbReference type="FunFam" id="1.10.510.10:FF:000989">
    <property type="entry name" value="Wee1-like protein kinase"/>
    <property type="match status" value="1"/>
</dbReference>
<comment type="catalytic activity">
    <reaction evidence="11">
        <text>L-tyrosyl-[protein] + ATP = O-phospho-L-tyrosyl-[protein] + ADP + H(+)</text>
        <dbReference type="Rhea" id="RHEA:10596"/>
        <dbReference type="Rhea" id="RHEA-COMP:10136"/>
        <dbReference type="Rhea" id="RHEA-COMP:20101"/>
        <dbReference type="ChEBI" id="CHEBI:15378"/>
        <dbReference type="ChEBI" id="CHEBI:30616"/>
        <dbReference type="ChEBI" id="CHEBI:46858"/>
        <dbReference type="ChEBI" id="CHEBI:61978"/>
        <dbReference type="ChEBI" id="CHEBI:456216"/>
        <dbReference type="EC" id="2.7.10.2"/>
    </reaction>
</comment>
<evidence type="ECO:0000256" key="3">
    <source>
        <dbReference type="ARBA" id="ARBA00022723"/>
    </source>
</evidence>
<keyword evidence="5 11" id="KW-0418">Kinase</keyword>
<dbReference type="InterPro" id="IPR000719">
    <property type="entry name" value="Prot_kinase_dom"/>
</dbReference>
<dbReference type="PROSITE" id="PS00107">
    <property type="entry name" value="PROTEIN_KINASE_ATP"/>
    <property type="match status" value="1"/>
</dbReference>
<evidence type="ECO:0000256" key="10">
    <source>
        <dbReference type="ARBA" id="ARBA00037982"/>
    </source>
</evidence>
<proteinExistence type="inferred from homology"/>
<keyword evidence="21" id="KW-1185">Reference proteome</keyword>
<evidence type="ECO:0000256" key="12">
    <source>
        <dbReference type="PIRSR" id="PIRSR037281-1"/>
    </source>
</evidence>
<evidence type="ECO:0000256" key="6">
    <source>
        <dbReference type="ARBA" id="ARBA00022840"/>
    </source>
</evidence>
<keyword evidence="2 11" id="KW-0808">Transferase</keyword>
<feature type="binding site" evidence="13 15">
    <location>
        <position position="161"/>
    </location>
    <ligand>
        <name>ATP</name>
        <dbReference type="ChEBI" id="CHEBI:30616"/>
    </ligand>
</feature>
<dbReference type="InterPro" id="IPR017441">
    <property type="entry name" value="Protein_kinase_ATP_BS"/>
</dbReference>
<evidence type="ECO:0000259" key="19">
    <source>
        <dbReference type="PROSITE" id="PS50011"/>
    </source>
</evidence>
<evidence type="ECO:0000256" key="18">
    <source>
        <dbReference type="SAM" id="MobiDB-lite"/>
    </source>
</evidence>
<evidence type="ECO:0000256" key="1">
    <source>
        <dbReference type="ARBA" id="ARBA00004123"/>
    </source>
</evidence>
<dbReference type="GO" id="GO:0000278">
    <property type="term" value="P:mitotic cell cycle"/>
    <property type="evidence" value="ECO:0007669"/>
    <property type="project" value="InterPro"/>
</dbReference>
<evidence type="ECO:0000256" key="11">
    <source>
        <dbReference type="PIRNR" id="PIRNR037281"/>
    </source>
</evidence>
<feature type="binding site" evidence="14">
    <location>
        <position position="302"/>
    </location>
    <ligand>
        <name>Mg(2+)</name>
        <dbReference type="ChEBI" id="CHEBI:18420"/>
        <label>1</label>
    </ligand>
</feature>
<dbReference type="GO" id="GO:0004674">
    <property type="term" value="F:protein serine/threonine kinase activity"/>
    <property type="evidence" value="ECO:0007669"/>
    <property type="project" value="UniProtKB-KW"/>
</dbReference>
<accession>F6V873</accession>
<evidence type="ECO:0000256" key="8">
    <source>
        <dbReference type="ARBA" id="ARBA00023137"/>
    </source>
</evidence>
<dbReference type="GO" id="GO:0000287">
    <property type="term" value="F:magnesium ion binding"/>
    <property type="evidence" value="ECO:0007669"/>
    <property type="project" value="InterPro"/>
</dbReference>
<keyword evidence="7 14" id="KW-0460">Magnesium</keyword>
<dbReference type="CDD" id="cd14051">
    <property type="entry name" value="PTKc_Wee1"/>
    <property type="match status" value="1"/>
</dbReference>
<feature type="coiled-coil region" evidence="17">
    <location>
        <begin position="415"/>
        <end position="442"/>
    </location>
</feature>
<dbReference type="HOGENOM" id="CLU_000288_25_1_1"/>
<dbReference type="PANTHER" id="PTHR11042">
    <property type="entry name" value="EUKARYOTIC TRANSLATION INITIATION FACTOR 2-ALPHA KINASE EIF2-ALPHA KINASE -RELATED"/>
    <property type="match status" value="1"/>
</dbReference>
<dbReference type="EC" id="2.7.10.2" evidence="11"/>
<dbReference type="Gene3D" id="3.30.200.20">
    <property type="entry name" value="Phosphorylase Kinase, domain 1"/>
    <property type="match status" value="1"/>
</dbReference>
<feature type="region of interest" description="Disordered" evidence="18">
    <location>
        <begin position="81"/>
        <end position="113"/>
    </location>
</feature>
<evidence type="ECO:0000256" key="2">
    <source>
        <dbReference type="ARBA" id="ARBA00022679"/>
    </source>
</evidence>
<gene>
    <name evidence="20" type="primary">LOC100186458</name>
</gene>
<evidence type="ECO:0000256" key="13">
    <source>
        <dbReference type="PIRSR" id="PIRSR037281-2"/>
    </source>
</evidence>
<dbReference type="PROSITE" id="PS50011">
    <property type="entry name" value="PROTEIN_KINASE_DOM"/>
    <property type="match status" value="1"/>
</dbReference>
<feature type="domain" description="Protein kinase" evidence="19">
    <location>
        <begin position="132"/>
        <end position="407"/>
    </location>
</feature>
<keyword evidence="16" id="KW-0723">Serine/threonine-protein kinase</keyword>
<reference evidence="20" key="3">
    <citation type="submission" date="2025-09" db="UniProtKB">
        <authorList>
            <consortium name="Ensembl"/>
        </authorList>
    </citation>
    <scope>IDENTIFICATION</scope>
</reference>
<organism evidence="20 21">
    <name type="scientific">Ciona intestinalis</name>
    <name type="common">Transparent sea squirt</name>
    <name type="synonym">Ascidia intestinalis</name>
    <dbReference type="NCBI Taxonomy" id="7719"/>
    <lineage>
        <taxon>Eukaryota</taxon>
        <taxon>Metazoa</taxon>
        <taxon>Chordata</taxon>
        <taxon>Tunicata</taxon>
        <taxon>Ascidiacea</taxon>
        <taxon>Phlebobranchia</taxon>
        <taxon>Cionidae</taxon>
        <taxon>Ciona</taxon>
    </lineage>
</organism>
<dbReference type="PANTHER" id="PTHR11042:SF185">
    <property type="entry name" value="WEE1-LIKE PROTEIN KINASE"/>
    <property type="match status" value="1"/>
</dbReference>
<name>F6V873_CIOIN</name>
<dbReference type="GO" id="GO:0005524">
    <property type="term" value="F:ATP binding"/>
    <property type="evidence" value="ECO:0007669"/>
    <property type="project" value="UniProtKB-UniRule"/>
</dbReference>
<dbReference type="Proteomes" id="UP000008144">
    <property type="component" value="Unassembled WGS sequence"/>
</dbReference>
<dbReference type="PIRSF" id="PIRSF037281">
    <property type="entry name" value="Wee1-like_protein_kinase"/>
    <property type="match status" value="1"/>
</dbReference>
<keyword evidence="9 11" id="KW-0539">Nucleus</keyword>
<evidence type="ECO:0000256" key="15">
    <source>
        <dbReference type="PROSITE-ProRule" id="PRU10141"/>
    </source>
</evidence>
<keyword evidence="17" id="KW-0175">Coiled coil</keyword>
<evidence type="ECO:0000256" key="7">
    <source>
        <dbReference type="ARBA" id="ARBA00022842"/>
    </source>
</evidence>
<dbReference type="GO" id="GO:0004715">
    <property type="term" value="F:non-membrane spanning protein tyrosine kinase activity"/>
    <property type="evidence" value="ECO:0007669"/>
    <property type="project" value="UniProtKB-UniRule"/>
</dbReference>
<evidence type="ECO:0000313" key="20">
    <source>
        <dbReference type="Ensembl" id="ENSCINP00000008531.3"/>
    </source>
</evidence>
<dbReference type="GeneTree" id="ENSGT00940000170756"/>
<dbReference type="InterPro" id="IPR008271">
    <property type="entry name" value="Ser/Thr_kinase_AS"/>
</dbReference>
<dbReference type="PROSITE" id="PS00108">
    <property type="entry name" value="PROTEIN_KINASE_ST"/>
    <property type="match status" value="1"/>
</dbReference>
<evidence type="ECO:0000256" key="17">
    <source>
        <dbReference type="SAM" id="Coils"/>
    </source>
</evidence>
<evidence type="ECO:0000256" key="9">
    <source>
        <dbReference type="ARBA" id="ARBA00023242"/>
    </source>
</evidence>
<protein>
    <recommendedName>
        <fullName evidence="11">Wee1-like protein kinase</fullName>
        <ecNumber evidence="11">2.7.10.2</ecNumber>
    </recommendedName>
</protein>
<dbReference type="InterPro" id="IPR050339">
    <property type="entry name" value="CC_SR_Kinase"/>
</dbReference>
<feature type="binding site" evidence="13">
    <location>
        <begin position="138"/>
        <end position="146"/>
    </location>
    <ligand>
        <name>ATP</name>
        <dbReference type="ChEBI" id="CHEBI:30616"/>
    </ligand>
</feature>
<keyword evidence="6 11" id="KW-0067">ATP-binding</keyword>
<reference evidence="20" key="2">
    <citation type="submission" date="2025-08" db="UniProtKB">
        <authorList>
            <consortium name="Ensembl"/>
        </authorList>
    </citation>
    <scope>IDENTIFICATION</scope>
</reference>